<evidence type="ECO:0000313" key="19">
    <source>
        <dbReference type="EMBL" id="KAH0558633.1"/>
    </source>
</evidence>
<dbReference type="Pfam" id="PF21404">
    <property type="entry name" value="AMG1_III"/>
    <property type="match status" value="1"/>
</dbReference>
<protein>
    <recommendedName>
        <fullName evidence="4 11">Phosphoacetylglucosamine mutase</fullName>
        <shortName evidence="11">PAGM</shortName>
        <ecNumber evidence="4 11">5.4.2.3</ecNumber>
    </recommendedName>
    <alternativeName>
        <fullName evidence="10 11">Acetylglucosamine phosphomutase</fullName>
    </alternativeName>
    <alternativeName>
        <fullName evidence="9 11">N-acetylglucosamine-phosphate mutase</fullName>
    </alternativeName>
</protein>
<feature type="binding site" evidence="14">
    <location>
        <position position="330"/>
    </location>
    <ligand>
        <name>Mg(2+)</name>
        <dbReference type="ChEBI" id="CHEBI:18420"/>
    </ligand>
</feature>
<feature type="domain" description="Alpha-D-phosphohexomutase C-terminal" evidence="16">
    <location>
        <begin position="502"/>
        <end position="576"/>
    </location>
</feature>
<evidence type="ECO:0000256" key="7">
    <source>
        <dbReference type="ARBA" id="ARBA00022842"/>
    </source>
</evidence>
<feature type="binding site" evidence="14">
    <location>
        <position position="328"/>
    </location>
    <ligand>
        <name>Mg(2+)</name>
        <dbReference type="ChEBI" id="CHEBI:18420"/>
    </ligand>
</feature>
<keyword evidence="8 11" id="KW-0413">Isomerase</keyword>
<feature type="region of interest" description="Disordered" evidence="15">
    <location>
        <begin position="1"/>
        <end position="24"/>
    </location>
</feature>
<dbReference type="InterPro" id="IPR016657">
    <property type="entry name" value="PAGM"/>
</dbReference>
<evidence type="ECO:0000256" key="11">
    <source>
        <dbReference type="PIRNR" id="PIRNR016408"/>
    </source>
</evidence>
<reference evidence="19" key="1">
    <citation type="submission" date="2021-03" db="EMBL/GenBank/DDBJ databases">
        <title>Comparative genomics and phylogenomic investigation of the class Geoglossomycetes provide insights into ecological specialization and systematics.</title>
        <authorList>
            <person name="Melie T."/>
            <person name="Pirro S."/>
            <person name="Miller A.N."/>
            <person name="Quandt A."/>
        </authorList>
    </citation>
    <scope>NUCLEOTIDE SEQUENCE</scope>
    <source>
        <strain evidence="19">CAQ_001_2017</strain>
    </source>
</reference>
<evidence type="ECO:0000256" key="3">
    <source>
        <dbReference type="ARBA" id="ARBA00010231"/>
    </source>
</evidence>
<dbReference type="AlphaFoldDB" id="A0A9P8LAH4"/>
<dbReference type="PANTHER" id="PTHR45955">
    <property type="entry name" value="PHOSPHOACETYLGLUCOSAMINE MUTASE"/>
    <property type="match status" value="1"/>
</dbReference>
<dbReference type="InterPro" id="IPR016055">
    <property type="entry name" value="A-D-PHexomutase_a/b/a-I/II/III"/>
</dbReference>
<keyword evidence="6 11" id="KW-0479">Metal-binding</keyword>
<evidence type="ECO:0000259" key="16">
    <source>
        <dbReference type="Pfam" id="PF00408"/>
    </source>
</evidence>
<comment type="cofactor">
    <cofactor evidence="11 14">
        <name>Mg(2+)</name>
        <dbReference type="ChEBI" id="CHEBI:18420"/>
    </cofactor>
    <text evidence="11 14">Binds 1 Mg(2+) ion per subunit.</text>
</comment>
<name>A0A9P8LAH4_9PEZI</name>
<dbReference type="Proteomes" id="UP000750711">
    <property type="component" value="Unassembled WGS sequence"/>
</dbReference>
<evidence type="ECO:0000256" key="14">
    <source>
        <dbReference type="PIRSR" id="PIRSR016408-3"/>
    </source>
</evidence>
<dbReference type="Gene3D" id="3.30.310.50">
    <property type="entry name" value="Alpha-D-phosphohexomutase, C-terminal domain"/>
    <property type="match status" value="1"/>
</dbReference>
<organism evidence="19 20">
    <name type="scientific">Trichoglossum hirsutum</name>
    <dbReference type="NCBI Taxonomy" id="265104"/>
    <lineage>
        <taxon>Eukaryota</taxon>
        <taxon>Fungi</taxon>
        <taxon>Dikarya</taxon>
        <taxon>Ascomycota</taxon>
        <taxon>Pezizomycotina</taxon>
        <taxon>Geoglossomycetes</taxon>
        <taxon>Geoglossales</taxon>
        <taxon>Geoglossaceae</taxon>
        <taxon>Trichoglossum</taxon>
    </lineage>
</organism>
<dbReference type="InterPro" id="IPR005844">
    <property type="entry name" value="A-D-PHexomutase_a/b/a-I"/>
</dbReference>
<comment type="function">
    <text evidence="11">Catalyzes the conversion of GlcNAc-6-P into GlcNAc-1-P during the synthesis of uridine diphosphate/UDP-GlcNAc, which is a biosynthetic precursor of chitin and also supplies the amino sugars for N-linked oligosaccharides of glycoproteins.</text>
</comment>
<dbReference type="FunFam" id="3.30.310.50:FF:000003">
    <property type="entry name" value="Phosphoacetylglucosamine mutase"/>
    <property type="match status" value="1"/>
</dbReference>
<dbReference type="SUPFAM" id="SSF55957">
    <property type="entry name" value="Phosphoglucomutase, C-terminal domain"/>
    <property type="match status" value="1"/>
</dbReference>
<feature type="domain" description="Alpha-D-phosphohexomutase alpha/beta/alpha" evidence="17">
    <location>
        <begin position="146"/>
        <end position="198"/>
    </location>
</feature>
<dbReference type="PROSITE" id="PS00710">
    <property type="entry name" value="PGM_PMM"/>
    <property type="match status" value="1"/>
</dbReference>
<evidence type="ECO:0000313" key="20">
    <source>
        <dbReference type="Proteomes" id="UP000750711"/>
    </source>
</evidence>
<feature type="active site" description="Phosphoserine intermediate" evidence="12">
    <location>
        <position position="86"/>
    </location>
</feature>
<evidence type="ECO:0000256" key="13">
    <source>
        <dbReference type="PIRSR" id="PIRSR016408-2"/>
    </source>
</evidence>
<feature type="binding site" description="via phosphate group" evidence="14">
    <location>
        <position position="86"/>
    </location>
    <ligand>
        <name>Mg(2+)</name>
        <dbReference type="ChEBI" id="CHEBI:18420"/>
    </ligand>
</feature>
<evidence type="ECO:0000256" key="2">
    <source>
        <dbReference type="ARBA" id="ARBA00004865"/>
    </source>
</evidence>
<feature type="binding site" evidence="13">
    <location>
        <begin position="547"/>
        <end position="551"/>
    </location>
    <ligand>
        <name>substrate</name>
    </ligand>
</feature>
<evidence type="ECO:0000259" key="17">
    <source>
        <dbReference type="Pfam" id="PF02878"/>
    </source>
</evidence>
<dbReference type="GO" id="GO:0004610">
    <property type="term" value="F:phosphoacetylglucosamine mutase activity"/>
    <property type="evidence" value="ECO:0007669"/>
    <property type="project" value="UniProtKB-UniRule"/>
</dbReference>
<evidence type="ECO:0000256" key="1">
    <source>
        <dbReference type="ARBA" id="ARBA00000558"/>
    </source>
</evidence>
<dbReference type="Gene3D" id="3.40.120.10">
    <property type="entry name" value="Alpha-D-Glucose-1,6-Bisphosphate, subunit A, domain 3"/>
    <property type="match status" value="2"/>
</dbReference>
<dbReference type="InterPro" id="IPR036900">
    <property type="entry name" value="A-D-PHexomutase_C_sf"/>
</dbReference>
<dbReference type="FunFam" id="3.40.120.10:FF:000013">
    <property type="entry name" value="Phosphoacetylglucosamine mutase"/>
    <property type="match status" value="1"/>
</dbReference>
<comment type="caution">
    <text evidence="19">The sequence shown here is derived from an EMBL/GenBank/DDBJ whole genome shotgun (WGS) entry which is preliminary data.</text>
</comment>
<feature type="binding site" evidence="13">
    <location>
        <position position="556"/>
    </location>
    <ligand>
        <name>substrate</name>
    </ligand>
</feature>
<dbReference type="SUPFAM" id="SSF53738">
    <property type="entry name" value="Phosphoglucomutase, first 3 domains"/>
    <property type="match status" value="3"/>
</dbReference>
<feature type="binding site" evidence="13">
    <location>
        <begin position="422"/>
        <end position="424"/>
    </location>
    <ligand>
        <name>substrate</name>
    </ligand>
</feature>
<evidence type="ECO:0000256" key="8">
    <source>
        <dbReference type="ARBA" id="ARBA00023235"/>
    </source>
</evidence>
<dbReference type="InterPro" id="IPR016066">
    <property type="entry name" value="A-D-PHexomutase_CS"/>
</dbReference>
<evidence type="ECO:0000256" key="15">
    <source>
        <dbReference type="SAM" id="MobiDB-lite"/>
    </source>
</evidence>
<keyword evidence="7 11" id="KW-0460">Magnesium</keyword>
<dbReference type="Pfam" id="PF00408">
    <property type="entry name" value="PGM_PMM_IV"/>
    <property type="match status" value="1"/>
</dbReference>
<evidence type="ECO:0000259" key="18">
    <source>
        <dbReference type="Pfam" id="PF21404"/>
    </source>
</evidence>
<dbReference type="Pfam" id="PF02878">
    <property type="entry name" value="PGM_PMM_I"/>
    <property type="match status" value="2"/>
</dbReference>
<feature type="binding site" evidence="14">
    <location>
        <position position="326"/>
    </location>
    <ligand>
        <name>Mg(2+)</name>
        <dbReference type="ChEBI" id="CHEBI:18420"/>
    </ligand>
</feature>
<evidence type="ECO:0000256" key="10">
    <source>
        <dbReference type="ARBA" id="ARBA00032065"/>
    </source>
</evidence>
<evidence type="ECO:0000256" key="4">
    <source>
        <dbReference type="ARBA" id="ARBA00012731"/>
    </source>
</evidence>
<comment type="pathway">
    <text evidence="2 11">Nucleotide-sugar biosynthesis; UDP-N-acetyl-alpha-D-glucosamine biosynthesis; N-acetyl-alpha-D-glucosamine 1-phosphate from alpha-D-glucosamine 6-phosphate (route I): step 2/2.</text>
</comment>
<gene>
    <name evidence="19" type="ORF">GP486_004715</name>
</gene>
<evidence type="ECO:0000256" key="12">
    <source>
        <dbReference type="PIRSR" id="PIRSR016408-1"/>
    </source>
</evidence>
<feature type="domain" description="Phosphoacetylglucosamine mutase AMG1" evidence="18">
    <location>
        <begin position="347"/>
        <end position="486"/>
    </location>
</feature>
<dbReference type="GO" id="GO:0005975">
    <property type="term" value="P:carbohydrate metabolic process"/>
    <property type="evidence" value="ECO:0007669"/>
    <property type="project" value="InterPro"/>
</dbReference>
<accession>A0A9P8LAH4</accession>
<dbReference type="PIRSF" id="PIRSF016408">
    <property type="entry name" value="PAGM"/>
    <property type="match status" value="1"/>
</dbReference>
<feature type="domain" description="Alpha-D-phosphohexomutase alpha/beta/alpha" evidence="17">
    <location>
        <begin position="78"/>
        <end position="110"/>
    </location>
</feature>
<evidence type="ECO:0000256" key="5">
    <source>
        <dbReference type="ARBA" id="ARBA00022553"/>
    </source>
</evidence>
<keyword evidence="5" id="KW-0597">Phosphoprotein</keyword>
<dbReference type="InterPro" id="IPR049022">
    <property type="entry name" value="AMG1_III"/>
</dbReference>
<evidence type="ECO:0000256" key="6">
    <source>
        <dbReference type="ARBA" id="ARBA00022723"/>
    </source>
</evidence>
<keyword evidence="20" id="KW-1185">Reference proteome</keyword>
<sequence>MDSAGKAKILEASAKHPKPADKTFQYGTAGRENAVPRNRERTGCFVDELTFDSNVLDPVFFRVALVAALRSRKLGGQTIGIMITASHNPPEDNGVKLVDPMGEMLEASWEAYATQLANAPTDKALVDLYEQLQGALKLKSDVGPIANIVFARDTRESGPALVSALVDGLKAVGASYVDSNVLTTPQLHYLVRCINTKGTPYEYGEPTETGYYKKLADAYKKVMKGRKSTGSVIVDCANGVGGIKLADLVKYLPSPEEGGVNVKIVNSDSWVPERLNSQVCEYGLLLKSRFALANKFNKCGADFVKTQQRPPPSSKAGPLARCASLDGDADRIVYYFIDSDNSFRLLDGDKIATLAASFIGDLAKSAGLADKLKIGVVQTAYANGSSTAYITKSLKLPVVCTPTGVKHLHHAATKFDVGVYFEANGHGTIVFSNAALKTLASHEPQSPAQASAIDCLRALTELINQAVGDALSDLLLVEVILAHKAWGPKEWDSTYTDIPNRLVRVEVPDRNRFKAVDAERRLEEPKGVQEQIDALVSKYKQGRSFARASGTEDAVRVYAEAATRGEADDLASKVANVVLKGGQ</sequence>
<comment type="catalytic activity">
    <reaction evidence="1 11">
        <text>N-acetyl-alpha-D-glucosamine 1-phosphate = N-acetyl-D-glucosamine 6-phosphate</text>
        <dbReference type="Rhea" id="RHEA:23804"/>
        <dbReference type="ChEBI" id="CHEBI:57513"/>
        <dbReference type="ChEBI" id="CHEBI:57776"/>
        <dbReference type="EC" id="5.4.2.3"/>
    </reaction>
</comment>
<dbReference type="EC" id="5.4.2.3" evidence="4 11"/>
<dbReference type="CDD" id="cd03086">
    <property type="entry name" value="PGM3"/>
    <property type="match status" value="1"/>
</dbReference>
<dbReference type="EMBL" id="JAGHQM010000786">
    <property type="protein sequence ID" value="KAH0558633.1"/>
    <property type="molecule type" value="Genomic_DNA"/>
</dbReference>
<dbReference type="GO" id="GO:0006048">
    <property type="term" value="P:UDP-N-acetylglucosamine biosynthetic process"/>
    <property type="evidence" value="ECO:0007669"/>
    <property type="project" value="UniProtKB-UniRule"/>
</dbReference>
<comment type="similarity">
    <text evidence="3 11">Belongs to the phosphohexose mutase family.</text>
</comment>
<dbReference type="PANTHER" id="PTHR45955:SF1">
    <property type="entry name" value="PHOSPHOACETYLGLUCOSAMINE MUTASE"/>
    <property type="match status" value="1"/>
</dbReference>
<dbReference type="InterPro" id="IPR005843">
    <property type="entry name" value="A-D-PHexomutase_C"/>
</dbReference>
<evidence type="ECO:0000256" key="9">
    <source>
        <dbReference type="ARBA" id="ARBA00031926"/>
    </source>
</evidence>
<dbReference type="GO" id="GO:0000287">
    <property type="term" value="F:magnesium ion binding"/>
    <property type="evidence" value="ECO:0007669"/>
    <property type="project" value="InterPro"/>
</dbReference>
<proteinExistence type="inferred from homology"/>